<proteinExistence type="predicted"/>
<protein>
    <submittedName>
        <fullName evidence="1">Uncharacterized protein</fullName>
    </submittedName>
</protein>
<organism evidence="1 2">
    <name type="scientific">Mytilus galloprovincialis</name>
    <name type="common">Mediterranean mussel</name>
    <dbReference type="NCBI Taxonomy" id="29158"/>
    <lineage>
        <taxon>Eukaryota</taxon>
        <taxon>Metazoa</taxon>
        <taxon>Spiralia</taxon>
        <taxon>Lophotrochozoa</taxon>
        <taxon>Mollusca</taxon>
        <taxon>Bivalvia</taxon>
        <taxon>Autobranchia</taxon>
        <taxon>Pteriomorphia</taxon>
        <taxon>Mytilida</taxon>
        <taxon>Mytiloidea</taxon>
        <taxon>Mytilidae</taxon>
        <taxon>Mytilinae</taxon>
        <taxon>Mytilus</taxon>
    </lineage>
</organism>
<dbReference type="Proteomes" id="UP000596742">
    <property type="component" value="Unassembled WGS sequence"/>
</dbReference>
<evidence type="ECO:0000313" key="2">
    <source>
        <dbReference type="Proteomes" id="UP000596742"/>
    </source>
</evidence>
<comment type="caution">
    <text evidence="1">The sequence shown here is derived from an EMBL/GenBank/DDBJ whole genome shotgun (WGS) entry which is preliminary data.</text>
</comment>
<dbReference type="EMBL" id="UYJE01004254">
    <property type="protein sequence ID" value="VDI26425.1"/>
    <property type="molecule type" value="Genomic_DNA"/>
</dbReference>
<evidence type="ECO:0000313" key="1">
    <source>
        <dbReference type="EMBL" id="VDI26425.1"/>
    </source>
</evidence>
<sequence>MFLPEEQRKGFAQYYEDLSTSIPKEEKKVPTSFKSGILTPVLKKDKDSTELGNYRGITVTPVTGKTFEYSFLTKLNLESKTDLQFGFTKGLSPIMASLIISEARYEEKKGSENF</sequence>
<keyword evidence="2" id="KW-1185">Reference proteome</keyword>
<gene>
    <name evidence="1" type="ORF">MGAL_10B060221</name>
</gene>
<name>A0A8B6DZU7_MYTGA</name>
<accession>A0A8B6DZU7</accession>
<dbReference type="OrthoDB" id="6159030at2759"/>
<dbReference type="AlphaFoldDB" id="A0A8B6DZU7"/>
<reference evidence="1" key="1">
    <citation type="submission" date="2018-11" db="EMBL/GenBank/DDBJ databases">
        <authorList>
            <person name="Alioto T."/>
            <person name="Alioto T."/>
        </authorList>
    </citation>
    <scope>NUCLEOTIDE SEQUENCE</scope>
</reference>